<gene>
    <name evidence="2" type="ORF">POF50_017325</name>
</gene>
<evidence type="ECO:0000313" key="2">
    <source>
        <dbReference type="EMBL" id="MDI5971084.1"/>
    </source>
</evidence>
<feature type="domain" description="Aminoglycoside phosphotransferase" evidence="1">
    <location>
        <begin position="34"/>
        <end position="234"/>
    </location>
</feature>
<dbReference type="EMBL" id="JABXJJ020000020">
    <property type="protein sequence ID" value="MDI5971084.1"/>
    <property type="molecule type" value="Genomic_DNA"/>
</dbReference>
<dbReference type="InterPro" id="IPR002575">
    <property type="entry name" value="Aminoglycoside_PTrfase"/>
</dbReference>
<name>A0AA90KH77_9ACTN</name>
<dbReference type="RefSeq" id="WP_271313325.1">
    <property type="nucleotide sequence ID" value="NZ_JABXJJ020000020.1"/>
</dbReference>
<dbReference type="AlphaFoldDB" id="A0AA90KH77"/>
<comment type="caution">
    <text evidence="2">The sequence shown here is derived from an EMBL/GenBank/DDBJ whole genome shotgun (WGS) entry which is preliminary data.</text>
</comment>
<dbReference type="Pfam" id="PF01636">
    <property type="entry name" value="APH"/>
    <property type="match status" value="1"/>
</dbReference>
<dbReference type="InterPro" id="IPR011009">
    <property type="entry name" value="Kinase-like_dom_sf"/>
</dbReference>
<dbReference type="SUPFAM" id="SSF56112">
    <property type="entry name" value="Protein kinase-like (PK-like)"/>
    <property type="match status" value="1"/>
</dbReference>
<accession>A0AA90KH77</accession>
<sequence>MTACDDPRLRLARRALGEIDVTDEPGLPPRLLKVVDPRGHAYVVKEHQDADRFAQEIRAYTTHLRHMRDITATLVAHDAESRTLLLSHLPGRDCDGISVSSEDAALVHRRAGAALRRLHDSSPENRTSLADPGLARRLRGWIARADHAGILSRDDGRRLRAYALRLSTTAMEGAVCHLDYQPRNWRVHYDELFVVDFEHTRPDARVRDFARLEHRHWTGHPALRSAFFAGYGQALSTSEQDLLHLFGALEAVTALVRGHENGDAELFTHGRALLRRLA</sequence>
<protein>
    <submittedName>
        <fullName evidence="2">Aminoglycoside phosphotransferase family protein</fullName>
    </submittedName>
</protein>
<organism evidence="2">
    <name type="scientific">Streptantibioticus silvisoli</name>
    <dbReference type="NCBI Taxonomy" id="2705255"/>
    <lineage>
        <taxon>Bacteria</taxon>
        <taxon>Bacillati</taxon>
        <taxon>Actinomycetota</taxon>
        <taxon>Actinomycetes</taxon>
        <taxon>Kitasatosporales</taxon>
        <taxon>Streptomycetaceae</taxon>
        <taxon>Streptantibioticus</taxon>
    </lineage>
</organism>
<proteinExistence type="predicted"/>
<dbReference type="Gene3D" id="3.90.1200.10">
    <property type="match status" value="1"/>
</dbReference>
<reference evidence="2" key="1">
    <citation type="submission" date="2023-05" db="EMBL/GenBank/DDBJ databases">
        <title>Streptantibioticus silvisoli sp. nov., acidotolerant actinomycetes 1 from pine litter.</title>
        <authorList>
            <person name="Swiecimska M."/>
            <person name="Golinska P."/>
            <person name="Sangal V."/>
            <person name="Wachnowicz B."/>
            <person name="Goodfellow M."/>
        </authorList>
    </citation>
    <scope>NUCLEOTIDE SEQUENCE</scope>
    <source>
        <strain evidence="2">SL13</strain>
    </source>
</reference>
<evidence type="ECO:0000259" key="1">
    <source>
        <dbReference type="Pfam" id="PF01636"/>
    </source>
</evidence>